<reference evidence="4" key="2">
    <citation type="submission" date="2020-12" db="UniProtKB">
        <authorList>
            <consortium name="WormBaseParasite"/>
        </authorList>
    </citation>
    <scope>IDENTIFICATION</scope>
</reference>
<dbReference type="AlphaFoldDB" id="A0A090LDH6"/>
<evidence type="ECO:0000256" key="1">
    <source>
        <dbReference type="SAM" id="MobiDB-lite"/>
    </source>
</evidence>
<dbReference type="WBParaSite" id="SRAE_2000025200.1">
    <property type="protein sequence ID" value="SRAE_2000025200.1"/>
    <property type="gene ID" value="WBGene00260445"/>
</dbReference>
<gene>
    <name evidence="2 4 5" type="ORF">SRAE_2000025200</name>
</gene>
<dbReference type="OrthoDB" id="5812619at2759"/>
<organism evidence="2">
    <name type="scientific">Strongyloides ratti</name>
    <name type="common">Parasitic roundworm</name>
    <dbReference type="NCBI Taxonomy" id="34506"/>
    <lineage>
        <taxon>Eukaryota</taxon>
        <taxon>Metazoa</taxon>
        <taxon>Ecdysozoa</taxon>
        <taxon>Nematoda</taxon>
        <taxon>Chromadorea</taxon>
        <taxon>Rhabditida</taxon>
        <taxon>Tylenchina</taxon>
        <taxon>Panagrolaimomorpha</taxon>
        <taxon>Strongyloidoidea</taxon>
        <taxon>Strongyloididae</taxon>
        <taxon>Strongyloides</taxon>
    </lineage>
</organism>
<evidence type="ECO:0000313" key="2">
    <source>
        <dbReference type="EMBL" id="CEF65575.1"/>
    </source>
</evidence>
<feature type="region of interest" description="Disordered" evidence="1">
    <location>
        <begin position="1"/>
        <end position="21"/>
    </location>
</feature>
<dbReference type="WormBase" id="SRAE_2000025200">
    <property type="protein sequence ID" value="SRP01922"/>
    <property type="gene ID" value="WBGene00260445"/>
</dbReference>
<reference evidence="2 3" key="1">
    <citation type="submission" date="2014-09" db="EMBL/GenBank/DDBJ databases">
        <authorList>
            <person name="Martin A.A."/>
        </authorList>
    </citation>
    <scope>NUCLEOTIDE SEQUENCE</scope>
    <source>
        <strain evidence="3">ED321</strain>
        <strain evidence="2">ED321 Heterogonic</strain>
    </source>
</reference>
<dbReference type="GeneID" id="36377939"/>
<name>A0A090LDH6_STRRB</name>
<proteinExistence type="predicted"/>
<keyword evidence="3" id="KW-1185">Reference proteome</keyword>
<accession>A0A090LDH6</accession>
<evidence type="ECO:0000313" key="3">
    <source>
        <dbReference type="Proteomes" id="UP000035682"/>
    </source>
</evidence>
<dbReference type="Proteomes" id="UP000035682">
    <property type="component" value="Unplaced"/>
</dbReference>
<evidence type="ECO:0000313" key="4">
    <source>
        <dbReference type="WBParaSite" id="SRAE_2000025200.1"/>
    </source>
</evidence>
<protein>
    <submittedName>
        <fullName evidence="2 4">Uncharacterized protein</fullName>
    </submittedName>
</protein>
<sequence length="609" mass="72169">MEEYVTTSKDKKEKKRKKEKKEKVKEIFSLSDSSDDESKIKEKSIREKNFSKVIETPDVKQDGFQIILRKHPERMLKAFDLIKKDLKFTSEIFSKENVKTKAFFEASPAIPTKERYEDTCESEDDYDAPPKKVKKVNLVVENISKPITHIKMLDGENNVILPDKNIEETCDTFVKHAKKIRIGHYLPQKENERKKKLKFLPDDDGIMRKGYPFYHWHRRNITDTYKARILQYNINIIYGPFTEEEDEIIIKNWKKFCKNHDTKEEELFWYLGTCALNRKSKTSRKEERDFIEETAMIPKICKGLNNRLSNMVICRLKKLYSPLNLLNNTKYICLFTRKEKDEIISLLKKYNHNIARVALETNKSWVSVQHLWTLEKMKTDYPFYAMAYIYNTIENSSLVKMKKLLTSDENFDDILKPILVNLTKEISDTTVESISFVINAMREYVKEEMKTTKKFKKSIKLLLPWRFFDATVKDTYLIYINMRITNIENGEGTNLKDNILYSEIEKNRFYINSPQYPKIAFDSAHKKYKKAAKIFGKGIIKHNCGERYQDLLIEKHIIENVLKDGEDLSLLLERIDQCKKVLLKYLYTLKKIDFVSYDFEPHEVNAIDK</sequence>
<dbReference type="STRING" id="34506.A0A090LDH6"/>
<dbReference type="CTD" id="36377939"/>
<dbReference type="RefSeq" id="XP_024504775.1">
    <property type="nucleotide sequence ID" value="XM_024651060.1"/>
</dbReference>
<dbReference type="EMBL" id="LN609529">
    <property type="protein sequence ID" value="CEF65575.1"/>
    <property type="molecule type" value="Genomic_DNA"/>
</dbReference>
<evidence type="ECO:0000313" key="5">
    <source>
        <dbReference type="WormBase" id="SRAE_2000025200"/>
    </source>
</evidence>